<keyword evidence="5" id="KW-0677">Repeat</keyword>
<keyword evidence="4" id="KW-0808">Transferase</keyword>
<dbReference type="InterPro" id="IPR000225">
    <property type="entry name" value="Armadillo"/>
</dbReference>
<name>A0ABP0Y8S1_9ROSI</name>
<dbReference type="EMBL" id="OZ021737">
    <property type="protein sequence ID" value="CAK9316794.1"/>
    <property type="molecule type" value="Genomic_DNA"/>
</dbReference>
<dbReference type="Pfam" id="PF04564">
    <property type="entry name" value="U-box"/>
    <property type="match status" value="1"/>
</dbReference>
<dbReference type="PANTHER" id="PTHR45958">
    <property type="entry name" value="RING-TYPE E3 UBIQUITIN TRANSFERASE"/>
    <property type="match status" value="1"/>
</dbReference>
<organism evidence="9 10">
    <name type="scientific">Citrullus colocynthis</name>
    <name type="common">colocynth</name>
    <dbReference type="NCBI Taxonomy" id="252529"/>
    <lineage>
        <taxon>Eukaryota</taxon>
        <taxon>Viridiplantae</taxon>
        <taxon>Streptophyta</taxon>
        <taxon>Embryophyta</taxon>
        <taxon>Tracheophyta</taxon>
        <taxon>Spermatophyta</taxon>
        <taxon>Magnoliopsida</taxon>
        <taxon>eudicotyledons</taxon>
        <taxon>Gunneridae</taxon>
        <taxon>Pentapetalae</taxon>
        <taxon>rosids</taxon>
        <taxon>fabids</taxon>
        <taxon>Cucurbitales</taxon>
        <taxon>Cucurbitaceae</taxon>
        <taxon>Benincaseae</taxon>
        <taxon>Citrullus</taxon>
    </lineage>
</organism>
<protein>
    <recommendedName>
        <fullName evidence="3">RING-type E3 ubiquitin transferase</fullName>
        <ecNumber evidence="3">2.3.2.27</ecNumber>
    </recommendedName>
</protein>
<dbReference type="Gene3D" id="3.30.40.10">
    <property type="entry name" value="Zinc/RING finger domain, C3HC4 (zinc finger)"/>
    <property type="match status" value="1"/>
</dbReference>
<dbReference type="SMART" id="SM00185">
    <property type="entry name" value="ARM"/>
    <property type="match status" value="5"/>
</dbReference>
<evidence type="ECO:0000256" key="4">
    <source>
        <dbReference type="ARBA" id="ARBA00022679"/>
    </source>
</evidence>
<evidence type="ECO:0000256" key="2">
    <source>
        <dbReference type="ARBA" id="ARBA00004906"/>
    </source>
</evidence>
<dbReference type="SUPFAM" id="SSF57850">
    <property type="entry name" value="RING/U-box"/>
    <property type="match status" value="1"/>
</dbReference>
<dbReference type="PROSITE" id="PS51698">
    <property type="entry name" value="U_BOX"/>
    <property type="match status" value="1"/>
</dbReference>
<evidence type="ECO:0000259" key="8">
    <source>
        <dbReference type="PROSITE" id="PS51698"/>
    </source>
</evidence>
<gene>
    <name evidence="9" type="ORF">CITCOLO1_LOCUS8672</name>
</gene>
<dbReference type="SUPFAM" id="SSF48371">
    <property type="entry name" value="ARM repeat"/>
    <property type="match status" value="2"/>
</dbReference>
<evidence type="ECO:0000256" key="7">
    <source>
        <dbReference type="SAM" id="SignalP"/>
    </source>
</evidence>
<feature type="repeat" description="HEAT" evidence="6">
    <location>
        <begin position="353"/>
        <end position="389"/>
    </location>
</feature>
<keyword evidence="7" id="KW-0732">Signal</keyword>
<dbReference type="InterPro" id="IPR052608">
    <property type="entry name" value="U-box_domain_protein"/>
</dbReference>
<dbReference type="InterPro" id="IPR021133">
    <property type="entry name" value="HEAT_type_2"/>
</dbReference>
<dbReference type="InterPro" id="IPR013083">
    <property type="entry name" value="Znf_RING/FYVE/PHD"/>
</dbReference>
<evidence type="ECO:0000256" key="1">
    <source>
        <dbReference type="ARBA" id="ARBA00000900"/>
    </source>
</evidence>
<evidence type="ECO:0000313" key="9">
    <source>
        <dbReference type="EMBL" id="CAK9316794.1"/>
    </source>
</evidence>
<dbReference type="PROSITE" id="PS50077">
    <property type="entry name" value="HEAT_REPEAT"/>
    <property type="match status" value="1"/>
</dbReference>
<dbReference type="InterPro" id="IPR003613">
    <property type="entry name" value="Ubox_domain"/>
</dbReference>
<comment type="catalytic activity">
    <reaction evidence="1">
        <text>S-ubiquitinyl-[E2 ubiquitin-conjugating enzyme]-L-cysteine + [acceptor protein]-L-lysine = [E2 ubiquitin-conjugating enzyme]-L-cysteine + N(6)-ubiquitinyl-[acceptor protein]-L-lysine.</text>
        <dbReference type="EC" id="2.3.2.27"/>
    </reaction>
</comment>
<reference evidence="9 10" key="1">
    <citation type="submission" date="2024-03" db="EMBL/GenBank/DDBJ databases">
        <authorList>
            <person name="Gkanogiannis A."/>
            <person name="Becerra Lopez-Lavalle L."/>
        </authorList>
    </citation>
    <scope>NUCLEOTIDE SEQUENCE [LARGE SCALE GENOMIC DNA]</scope>
</reference>
<dbReference type="EC" id="2.3.2.27" evidence="3"/>
<feature type="chain" id="PRO_5046180011" description="RING-type E3 ubiquitin transferase" evidence="7">
    <location>
        <begin position="28"/>
        <end position="1022"/>
    </location>
</feature>
<dbReference type="Proteomes" id="UP001642487">
    <property type="component" value="Chromosome 3"/>
</dbReference>
<accession>A0ABP0Y8S1</accession>
<dbReference type="Pfam" id="PF00514">
    <property type="entry name" value="Arm"/>
    <property type="match status" value="1"/>
</dbReference>
<dbReference type="SMART" id="SM00504">
    <property type="entry name" value="Ubox"/>
    <property type="match status" value="1"/>
</dbReference>
<keyword evidence="10" id="KW-1185">Reference proteome</keyword>
<evidence type="ECO:0000256" key="3">
    <source>
        <dbReference type="ARBA" id="ARBA00012483"/>
    </source>
</evidence>
<proteinExistence type="predicted"/>
<dbReference type="InterPro" id="IPR016024">
    <property type="entry name" value="ARM-type_fold"/>
</dbReference>
<feature type="signal peptide" evidence="7">
    <location>
        <begin position="1"/>
        <end position="27"/>
    </location>
</feature>
<evidence type="ECO:0000256" key="6">
    <source>
        <dbReference type="PROSITE-ProRule" id="PRU00103"/>
    </source>
</evidence>
<feature type="domain" description="U-box" evidence="8">
    <location>
        <begin position="231"/>
        <end position="309"/>
    </location>
</feature>
<dbReference type="Gene3D" id="1.25.10.10">
    <property type="entry name" value="Leucine-rich Repeat Variant"/>
    <property type="match status" value="3"/>
</dbReference>
<evidence type="ECO:0000256" key="5">
    <source>
        <dbReference type="ARBA" id="ARBA00022737"/>
    </source>
</evidence>
<dbReference type="PANTHER" id="PTHR45958:SF4">
    <property type="entry name" value="U-BOX DOMAIN-CONTAINING PROTEIN 42-RELATED"/>
    <property type="match status" value="1"/>
</dbReference>
<evidence type="ECO:0000313" key="10">
    <source>
        <dbReference type="Proteomes" id="UP001642487"/>
    </source>
</evidence>
<comment type="pathway">
    <text evidence="2">Protein modification; protein ubiquitination.</text>
</comment>
<sequence>MSRAMTTKPILSLAELILVSISEIVNSTEYTEEEHGKFIEIGSYFYRAALAVVELQGIDPMPFDEILQSLNKSINHAKELVEKFLNGIRLVSDSDPITIINPLEEVIKEMGECLNKIATATFKEQNYVKMAILSLSDEMKNISTKIVQAQAMMNMQEIKTSLKEQSEKELEVIEKDLYPIDMDWDTNNTQSPVVSELSEGVTNTNGRGSQIKYSKVTSAMAELPSVTHYIEPLFETFCPLTKNIMDDPVSLETGVSYERQAIVEWLKEFEESEEIFCPVTGQKLVSKAFNSNRALKSTIDKWKERNEIATIKVARAALSLASSDEMVLEAIKDLSSISKGKQFNIERIFNFDMLPLLANFLEYRDRDVRYAVLELLHQMAEINEDNKIMICNQLDVSRIINLLSSSHRSIRDRALLLLFELSRSQSLSDPIGSVTGGIPMLIIMKDNRSDEFASEKADETLRNLEKSPTNIKHMAEGGLMEPLIRHLTEGSEWMRIEMASYLGEIVIRHDCMAYVAERASSVLVKMVHEGDTFVRKAAFKALLQISFHRPNGKTLAKAGAVQVMAEEMFTRTICDELNDPKADATQILANICESCLDLGTLQVNAHGYTMSSDYVVHNIINLLKNSTPDESKFSTSLIRILLCLTKSPKPMDTLVLGVKNTEACDNLIYFISSPDEELRAAAIKLLISLSPYMGFPMAERLCKASDQVENLTSSITLTNQITEKQALSATFLAKLPHESLALNTMIVNKNIVPKLLQTIIKIQSSGTGMSRYASALLEGSVGTLVRFTATLYDPQMLFLAKIHNFTSVLTNLLTQTSSDEVQKLSAIGLEKLSSASTSLSKPLNIKSNKIMKFLHLPKLLSLGPSKKGYLRVCPVHKGACSSKNTFCLVHAKAIEKLLTCLDNENEEVVEAALSAICTLVDEKVDLNRSVSLLNEFDTMRHVLNVVRMHKQESVWHKSFWLIEKFLIKGGEESLSNISQDRSLPAILATASHQGDSETRRIAEKILTHLNMVPNSSAPNYIP</sequence>
<dbReference type="InterPro" id="IPR011989">
    <property type="entry name" value="ARM-like"/>
</dbReference>